<feature type="domain" description="Amino acid permease/ SLC12A" evidence="6">
    <location>
        <begin position="51"/>
        <end position="382"/>
    </location>
</feature>
<name>A0A354YXY8_9FIRM</name>
<dbReference type="Proteomes" id="UP000263273">
    <property type="component" value="Unassembled WGS sequence"/>
</dbReference>
<accession>A0A354YXY8</accession>
<feature type="transmembrane region" description="Helical" evidence="5">
    <location>
        <begin position="284"/>
        <end position="306"/>
    </location>
</feature>
<feature type="transmembrane region" description="Helical" evidence="5">
    <location>
        <begin position="102"/>
        <end position="129"/>
    </location>
</feature>
<feature type="transmembrane region" description="Helical" evidence="5">
    <location>
        <begin position="342"/>
        <end position="359"/>
    </location>
</feature>
<reference evidence="7 8" key="1">
    <citation type="journal article" date="2018" name="Nat. Biotechnol.">
        <title>A standardized bacterial taxonomy based on genome phylogeny substantially revises the tree of life.</title>
        <authorList>
            <person name="Parks D.H."/>
            <person name="Chuvochina M."/>
            <person name="Waite D.W."/>
            <person name="Rinke C."/>
            <person name="Skarshewski A."/>
            <person name="Chaumeil P.A."/>
            <person name="Hugenholtz P."/>
        </authorList>
    </citation>
    <scope>NUCLEOTIDE SEQUENCE [LARGE SCALE GENOMIC DNA]</scope>
    <source>
        <strain evidence="7">UBA10948</strain>
    </source>
</reference>
<dbReference type="EMBL" id="DNZF01000199">
    <property type="protein sequence ID" value="HBK54074.1"/>
    <property type="molecule type" value="Genomic_DNA"/>
</dbReference>
<evidence type="ECO:0000256" key="4">
    <source>
        <dbReference type="ARBA" id="ARBA00023136"/>
    </source>
</evidence>
<dbReference type="PIRSF" id="PIRSF006060">
    <property type="entry name" value="AA_transporter"/>
    <property type="match status" value="1"/>
</dbReference>
<evidence type="ECO:0000313" key="7">
    <source>
        <dbReference type="EMBL" id="HBK54074.1"/>
    </source>
</evidence>
<keyword evidence="4 5" id="KW-0472">Membrane</keyword>
<dbReference type="InterPro" id="IPR050367">
    <property type="entry name" value="APC_superfamily"/>
</dbReference>
<feature type="transmembrane region" description="Helical" evidence="5">
    <location>
        <begin position="57"/>
        <end position="81"/>
    </location>
</feature>
<feature type="transmembrane region" description="Helical" evidence="5">
    <location>
        <begin position="201"/>
        <end position="221"/>
    </location>
</feature>
<evidence type="ECO:0000256" key="1">
    <source>
        <dbReference type="ARBA" id="ARBA00004141"/>
    </source>
</evidence>
<feature type="transmembrane region" description="Helical" evidence="5">
    <location>
        <begin position="365"/>
        <end position="386"/>
    </location>
</feature>
<gene>
    <name evidence="7" type="ORF">DDZ44_09075</name>
</gene>
<feature type="transmembrane region" description="Helical" evidence="5">
    <location>
        <begin position="398"/>
        <end position="418"/>
    </location>
</feature>
<evidence type="ECO:0000256" key="2">
    <source>
        <dbReference type="ARBA" id="ARBA00022692"/>
    </source>
</evidence>
<feature type="transmembrane region" description="Helical" evidence="5">
    <location>
        <begin position="242"/>
        <end position="264"/>
    </location>
</feature>
<dbReference type="InterPro" id="IPR004841">
    <property type="entry name" value="AA-permease/SLC12A_dom"/>
</dbReference>
<dbReference type="PANTHER" id="PTHR42770:SF8">
    <property type="entry name" value="PUTRESCINE IMPORTER PUUP"/>
    <property type="match status" value="1"/>
</dbReference>
<comment type="caution">
    <text evidence="7">The sequence shown here is derived from an EMBL/GenBank/DDBJ whole genome shotgun (WGS) entry which is preliminary data.</text>
</comment>
<dbReference type="Gene3D" id="1.20.1740.10">
    <property type="entry name" value="Amino acid/polyamine transporter I"/>
    <property type="match status" value="1"/>
</dbReference>
<evidence type="ECO:0000256" key="3">
    <source>
        <dbReference type="ARBA" id="ARBA00022989"/>
    </source>
</evidence>
<keyword evidence="2 5" id="KW-0812">Transmembrane</keyword>
<protein>
    <submittedName>
        <fullName evidence="7">Amino acid permease</fullName>
    </submittedName>
</protein>
<feature type="transmembrane region" description="Helical" evidence="5">
    <location>
        <begin position="23"/>
        <end position="45"/>
    </location>
</feature>
<evidence type="ECO:0000259" key="6">
    <source>
        <dbReference type="Pfam" id="PF00324"/>
    </source>
</evidence>
<sequence length="461" mass="50162">MSNGNQGLSLEQMGYKQELKRELGLWGVLAFGICMMFPIAPAAVYGSVTDISLGHMALVYLIAVIPMSFTAWSYGQMAGAFPVSGSAYAYTQRAVNPHLGFLTGWAVLLNYILFQVLNYVIIGVFAGALFPGVPYWAIIVATVAIVTAINLLGIKNLTRVNTFLVIFMFVGVIYFVVSAFTQLNQGVGLGFTTLPFYNPETFGWNAILMGTSIACFSFLGFEAMTTLAEEMHSPAKTLSKATLIACFFMAFVFVIQAYFAQSIFPDFQNFTSLDSAFFEVCQKAGGQALATFITVVLIAGSLANALDCQTGVSRLLYGMGRDEVIPKKFFTHLSAKRRVPSYNILLVAGLGIAGSALPLETVITIINFGALIGFIMVNFSVIMHYYVKLKRRGFANVVKFLVLPGLGLITCTILLYNLTAEAKLVGIVWLAIGVIYAAATTNFFRKTPKNLTMLEDINGED</sequence>
<dbReference type="GO" id="GO:0016020">
    <property type="term" value="C:membrane"/>
    <property type="evidence" value="ECO:0007669"/>
    <property type="project" value="UniProtKB-SubCell"/>
</dbReference>
<feature type="transmembrane region" description="Helical" evidence="5">
    <location>
        <begin position="424"/>
        <end position="444"/>
    </location>
</feature>
<feature type="transmembrane region" description="Helical" evidence="5">
    <location>
        <begin position="135"/>
        <end position="153"/>
    </location>
</feature>
<feature type="transmembrane region" description="Helical" evidence="5">
    <location>
        <begin position="160"/>
        <end position="181"/>
    </location>
</feature>
<dbReference type="GO" id="GO:0055085">
    <property type="term" value="P:transmembrane transport"/>
    <property type="evidence" value="ECO:0007669"/>
    <property type="project" value="InterPro"/>
</dbReference>
<keyword evidence="3 5" id="KW-1133">Transmembrane helix</keyword>
<proteinExistence type="predicted"/>
<evidence type="ECO:0000313" key="8">
    <source>
        <dbReference type="Proteomes" id="UP000263273"/>
    </source>
</evidence>
<comment type="subcellular location">
    <subcellularLocation>
        <location evidence="1">Membrane</location>
        <topology evidence="1">Multi-pass membrane protein</topology>
    </subcellularLocation>
</comment>
<dbReference type="PANTHER" id="PTHR42770">
    <property type="entry name" value="AMINO ACID TRANSPORTER-RELATED"/>
    <property type="match status" value="1"/>
</dbReference>
<organism evidence="7 8">
    <name type="scientific">Syntrophomonas wolfei</name>
    <dbReference type="NCBI Taxonomy" id="863"/>
    <lineage>
        <taxon>Bacteria</taxon>
        <taxon>Bacillati</taxon>
        <taxon>Bacillota</taxon>
        <taxon>Clostridia</taxon>
        <taxon>Eubacteriales</taxon>
        <taxon>Syntrophomonadaceae</taxon>
        <taxon>Syntrophomonas</taxon>
    </lineage>
</organism>
<dbReference type="AlphaFoldDB" id="A0A354YXY8"/>
<evidence type="ECO:0000256" key="5">
    <source>
        <dbReference type="SAM" id="Phobius"/>
    </source>
</evidence>
<dbReference type="Pfam" id="PF00324">
    <property type="entry name" value="AA_permease"/>
    <property type="match status" value="1"/>
</dbReference>